<feature type="domain" description="Bacterial Ig-like" evidence="1">
    <location>
        <begin position="27"/>
        <end position="102"/>
    </location>
</feature>
<evidence type="ECO:0000313" key="3">
    <source>
        <dbReference type="Proteomes" id="UP000321832"/>
    </source>
</evidence>
<gene>
    <name evidence="2" type="ORF">FSC37_05370</name>
</gene>
<dbReference type="EMBL" id="VOPW01000001">
    <property type="protein sequence ID" value="TXC65688.1"/>
    <property type="molecule type" value="Genomic_DNA"/>
</dbReference>
<reference evidence="2 3" key="1">
    <citation type="submission" date="2019-08" db="EMBL/GenBank/DDBJ databases">
        <authorList>
            <person name="Khan S.A."/>
            <person name="Jeon C.O."/>
            <person name="Jeong S.E."/>
        </authorList>
    </citation>
    <scope>NUCLEOTIDE SEQUENCE [LARGE SCALE GENOMIC DNA]</scope>
    <source>
        <strain evidence="3">IMCC1728</strain>
    </source>
</reference>
<comment type="caution">
    <text evidence="2">The sequence shown here is derived from an EMBL/GenBank/DDBJ whole genome shotgun (WGS) entry which is preliminary data.</text>
</comment>
<dbReference type="InterPro" id="IPR013783">
    <property type="entry name" value="Ig-like_fold"/>
</dbReference>
<organism evidence="2 3">
    <name type="scientific">Piscinibacter aquaticus</name>
    <dbReference type="NCBI Taxonomy" id="392597"/>
    <lineage>
        <taxon>Bacteria</taxon>
        <taxon>Pseudomonadati</taxon>
        <taxon>Pseudomonadota</taxon>
        <taxon>Betaproteobacteria</taxon>
        <taxon>Burkholderiales</taxon>
        <taxon>Sphaerotilaceae</taxon>
        <taxon>Piscinibacter</taxon>
    </lineage>
</organism>
<name>A0A5C6U1P3_9BURK</name>
<dbReference type="NCBIfam" id="NF033510">
    <property type="entry name" value="Ca_tandemer"/>
    <property type="match status" value="1"/>
</dbReference>
<evidence type="ECO:0000259" key="1">
    <source>
        <dbReference type="Pfam" id="PF19077"/>
    </source>
</evidence>
<dbReference type="Gene3D" id="2.60.40.10">
    <property type="entry name" value="Immunoglobulins"/>
    <property type="match status" value="1"/>
</dbReference>
<dbReference type="AlphaFoldDB" id="A0A5C6U1P3"/>
<accession>A0A5C6U1P3</accession>
<evidence type="ECO:0000313" key="2">
    <source>
        <dbReference type="EMBL" id="TXC65688.1"/>
    </source>
</evidence>
<dbReference type="Proteomes" id="UP000321832">
    <property type="component" value="Unassembled WGS sequence"/>
</dbReference>
<keyword evidence="3" id="KW-1185">Reference proteome</keyword>
<dbReference type="Pfam" id="PF19077">
    <property type="entry name" value="Big_13"/>
    <property type="match status" value="1"/>
</dbReference>
<protein>
    <recommendedName>
        <fullName evidence="1">Bacterial Ig-like domain-containing protein</fullName>
    </recommendedName>
</protein>
<sequence length="210" mass="20780">MAGNSSSANDAGSVDVTAPTLTVDAPALTNDATPTITGTTNLPAGSTVSLVVTDALGTQQTLTATVAAGGTYSASVPAALAEGSFTVVATATDAAGNSASANDAGAVDVTAPSITVDAPLLTNDSTPTITGTTDLPAGSIVSVTDAAGASQTLAATVAAGARSRSTCRLRWPRASLGGGHRDRCRRQCRHRERLGHLDLTAPTITVDARH</sequence>
<dbReference type="InterPro" id="IPR044016">
    <property type="entry name" value="Big_13"/>
</dbReference>
<proteinExistence type="predicted"/>